<keyword evidence="3" id="KW-0813">Transport</keyword>
<evidence type="ECO:0000313" key="12">
    <source>
        <dbReference type="EMBL" id="PWI74577.1"/>
    </source>
</evidence>
<dbReference type="GO" id="GO:0006979">
    <property type="term" value="P:response to oxidative stress"/>
    <property type="evidence" value="ECO:0007669"/>
    <property type="project" value="TreeGrafter"/>
</dbReference>
<dbReference type="STRING" id="33203.A0A179H2W9"/>
<dbReference type="InterPro" id="IPR045299">
    <property type="entry name" value="Complex1_LYR_NDUFA6_LYRM6"/>
</dbReference>
<protein>
    <submittedName>
        <fullName evidence="10">NADH-ubiquinone oxidoreductase B14 subunit</fullName>
    </submittedName>
</protein>
<name>A0A179H2W9_PURLI</name>
<evidence type="ECO:0000313" key="15">
    <source>
        <dbReference type="Proteomes" id="UP001287286"/>
    </source>
</evidence>
<evidence type="ECO:0000256" key="5">
    <source>
        <dbReference type="ARBA" id="ARBA00022792"/>
    </source>
</evidence>
<gene>
    <name evidence="12" type="ORF">PCL_07891</name>
    <name evidence="9" type="ORF">Purlil1_4250</name>
    <name evidence="10" type="ORF">VFPBJ_03282</name>
    <name evidence="11" type="ORF">VFPFJ_05458</name>
</gene>
<dbReference type="EMBL" id="JAWRVI010000012">
    <property type="protein sequence ID" value="KAK4091236.1"/>
    <property type="molecule type" value="Genomic_DNA"/>
</dbReference>
<dbReference type="RefSeq" id="XP_018180018.1">
    <property type="nucleotide sequence ID" value="XM_018322538.1"/>
</dbReference>
<dbReference type="EMBL" id="LSBI01000004">
    <property type="protein sequence ID" value="OAQ91299.1"/>
    <property type="molecule type" value="Genomic_DNA"/>
</dbReference>
<reference evidence="12" key="1">
    <citation type="submission" date="2015-05" db="EMBL/GenBank/DDBJ databases">
        <authorList>
            <person name="Wang D.B."/>
            <person name="Wang M."/>
        </authorList>
    </citation>
    <scope>NUCLEOTIDE SEQUENCE</scope>
    <source>
        <strain evidence="12">36-1</strain>
    </source>
</reference>
<evidence type="ECO:0000256" key="7">
    <source>
        <dbReference type="ARBA" id="ARBA00023128"/>
    </source>
</evidence>
<sequence>MAITPTQFAKKTAQSASWADAKRRVLSSYREWMRAAPEIQTMYNIPLPISALRTRVRQEFEQNRFVAKLPVVDVLLFKSHAEYQETMNFWKQTTHVMSYFKEENFRGDHRRPSNFMQGFLEGRN</sequence>
<dbReference type="CDD" id="cd20266">
    <property type="entry name" value="Complex1_LYR_NDUFA6_LYRM6"/>
    <property type="match status" value="1"/>
</dbReference>
<reference evidence="12 14" key="2">
    <citation type="journal article" date="2016" name="Front. Microbiol.">
        <title>Genome and transcriptome sequences reveal the specific parasitism of the nematophagous Purpureocillium lilacinum 36-1.</title>
        <authorList>
            <person name="Xie J."/>
            <person name="Li S."/>
            <person name="Mo C."/>
            <person name="Xiao X."/>
            <person name="Peng D."/>
            <person name="Wang G."/>
            <person name="Xiao Y."/>
        </authorList>
    </citation>
    <scope>NUCLEOTIDE SEQUENCE [LARGE SCALE GENOMIC DNA]</scope>
    <source>
        <strain evidence="12 14">36-1</strain>
    </source>
</reference>
<dbReference type="GO" id="GO:0005743">
    <property type="term" value="C:mitochondrial inner membrane"/>
    <property type="evidence" value="ECO:0007669"/>
    <property type="project" value="UniProtKB-SubCell"/>
</dbReference>
<reference evidence="10 13" key="3">
    <citation type="submission" date="2016-01" db="EMBL/GenBank/DDBJ databases">
        <title>Biosynthesis of antibiotic leucinostatins and their inhibition on Phytophthora in bio-control Purpureocillium lilacinum.</title>
        <authorList>
            <person name="Wang G."/>
            <person name="Liu Z."/>
            <person name="Lin R."/>
            <person name="Li E."/>
            <person name="Mao Z."/>
            <person name="Ling J."/>
            <person name="Yin W."/>
            <person name="Xie B."/>
        </authorList>
    </citation>
    <scope>NUCLEOTIDE SEQUENCE [LARGE SCALE GENOMIC DNA]</scope>
    <source>
        <strain evidence="10">PLBJ-1</strain>
        <strain evidence="11">PLFJ-1</strain>
    </source>
</reference>
<comment type="similarity">
    <text evidence="2">Belongs to the complex I LYR family.</text>
</comment>
<proteinExistence type="inferred from homology"/>
<dbReference type="AlphaFoldDB" id="A0A179H2W9"/>
<dbReference type="EMBL" id="LCWV01000003">
    <property type="protein sequence ID" value="PWI74577.1"/>
    <property type="molecule type" value="Genomic_DNA"/>
</dbReference>
<dbReference type="GO" id="GO:0045271">
    <property type="term" value="C:respiratory chain complex I"/>
    <property type="evidence" value="ECO:0007669"/>
    <property type="project" value="InterPro"/>
</dbReference>
<dbReference type="InterPro" id="IPR016488">
    <property type="entry name" value="NADH_Ub_cplx-1_asu_su-6"/>
</dbReference>
<comment type="subcellular location">
    <subcellularLocation>
        <location evidence="1">Mitochondrion inner membrane</location>
        <topology evidence="1">Peripheral membrane protein</topology>
        <orientation evidence="1">Matrix side</orientation>
    </subcellularLocation>
</comment>
<keyword evidence="6" id="KW-0249">Electron transport</keyword>
<evidence type="ECO:0000256" key="4">
    <source>
        <dbReference type="ARBA" id="ARBA00022660"/>
    </source>
</evidence>
<dbReference type="Pfam" id="PF13233">
    <property type="entry name" value="Complex1_LYR_2"/>
    <property type="match status" value="1"/>
</dbReference>
<reference evidence="9 15" key="5">
    <citation type="journal article" date="2024" name="Microbiol. Resour. Announc.">
        <title>Genome annotations for the ascomycete fungi Trichoderma harzianum, Trichoderma aggressivum, and Purpureocillium lilacinum.</title>
        <authorList>
            <person name="Beijen E.P.W."/>
            <person name="Ohm R.A."/>
        </authorList>
    </citation>
    <scope>NUCLEOTIDE SEQUENCE [LARGE SCALE GENOMIC DNA]</scope>
    <source>
        <strain evidence="9 15">CBS 150709</strain>
    </source>
</reference>
<dbReference type="Proteomes" id="UP001287286">
    <property type="component" value="Unassembled WGS sequence"/>
</dbReference>
<comment type="caution">
    <text evidence="10">The sequence shown here is derived from an EMBL/GenBank/DDBJ whole genome shotgun (WGS) entry which is preliminary data.</text>
</comment>
<keyword evidence="7" id="KW-0496">Mitochondrion</keyword>
<dbReference type="Proteomes" id="UP000078240">
    <property type="component" value="Unassembled WGS sequence"/>
</dbReference>
<keyword evidence="10" id="KW-0830">Ubiquinone</keyword>
<dbReference type="Proteomes" id="UP000245956">
    <property type="component" value="Unassembled WGS sequence"/>
</dbReference>
<dbReference type="OrthoDB" id="14535at2759"/>
<keyword evidence="5" id="KW-0999">Mitochondrion inner membrane</keyword>
<dbReference type="PANTHER" id="PTHR12964">
    <property type="entry name" value="NADH-UBIQUINONE OXIDOREDUCTASE B14 SUBUNIT"/>
    <property type="match status" value="1"/>
</dbReference>
<keyword evidence="8" id="KW-0472">Membrane</keyword>
<dbReference type="EMBL" id="LSBH01000002">
    <property type="protein sequence ID" value="OAQ84514.1"/>
    <property type="molecule type" value="Genomic_DNA"/>
</dbReference>
<dbReference type="Proteomes" id="UP000078340">
    <property type="component" value="Unassembled WGS sequence"/>
</dbReference>
<evidence type="ECO:0000313" key="11">
    <source>
        <dbReference type="EMBL" id="OAQ91299.1"/>
    </source>
</evidence>
<evidence type="ECO:0000256" key="6">
    <source>
        <dbReference type="ARBA" id="ARBA00022982"/>
    </source>
</evidence>
<evidence type="ECO:0000256" key="1">
    <source>
        <dbReference type="ARBA" id="ARBA00004443"/>
    </source>
</evidence>
<dbReference type="GeneID" id="28887587"/>
<keyword evidence="4" id="KW-0679">Respiratory chain</keyword>
<evidence type="ECO:0000313" key="9">
    <source>
        <dbReference type="EMBL" id="KAK4091236.1"/>
    </source>
</evidence>
<accession>A0A179H2W9</accession>
<dbReference type="PIRSF" id="PIRSF006643">
    <property type="entry name" value="NDUA6"/>
    <property type="match status" value="1"/>
</dbReference>
<evidence type="ECO:0000256" key="3">
    <source>
        <dbReference type="ARBA" id="ARBA00022448"/>
    </source>
</evidence>
<keyword evidence="15" id="KW-1185">Reference proteome</keyword>
<evidence type="ECO:0000256" key="2">
    <source>
        <dbReference type="ARBA" id="ARBA00009508"/>
    </source>
</evidence>
<dbReference type="PANTHER" id="PTHR12964:SF0">
    <property type="entry name" value="NADH DEHYDROGENASE [UBIQUINONE] 1 ALPHA SUBCOMPLEX SUBUNIT 6"/>
    <property type="match status" value="1"/>
</dbReference>
<dbReference type="KEGG" id="plj:28887587"/>
<evidence type="ECO:0000256" key="8">
    <source>
        <dbReference type="ARBA" id="ARBA00023136"/>
    </source>
</evidence>
<evidence type="ECO:0000313" key="14">
    <source>
        <dbReference type="Proteomes" id="UP000245956"/>
    </source>
</evidence>
<dbReference type="OMA" id="FWKQTTH"/>
<evidence type="ECO:0000313" key="10">
    <source>
        <dbReference type="EMBL" id="OAQ84514.1"/>
    </source>
</evidence>
<reference evidence="9" key="4">
    <citation type="submission" date="2023-11" db="EMBL/GenBank/DDBJ databases">
        <authorList>
            <person name="Beijen E."/>
            <person name="Ohm R.A."/>
        </authorList>
    </citation>
    <scope>NUCLEOTIDE SEQUENCE</scope>
    <source>
        <strain evidence="9">CBS 150709</strain>
    </source>
</reference>
<evidence type="ECO:0000313" key="13">
    <source>
        <dbReference type="Proteomes" id="UP000078240"/>
    </source>
</evidence>
<organism evidence="10 13">
    <name type="scientific">Purpureocillium lilacinum</name>
    <name type="common">Paecilomyces lilacinus</name>
    <dbReference type="NCBI Taxonomy" id="33203"/>
    <lineage>
        <taxon>Eukaryota</taxon>
        <taxon>Fungi</taxon>
        <taxon>Dikarya</taxon>
        <taxon>Ascomycota</taxon>
        <taxon>Pezizomycotina</taxon>
        <taxon>Sordariomycetes</taxon>
        <taxon>Hypocreomycetidae</taxon>
        <taxon>Hypocreales</taxon>
        <taxon>Ophiocordycipitaceae</taxon>
        <taxon>Purpureocillium</taxon>
    </lineage>
</organism>